<evidence type="ECO:0000256" key="9">
    <source>
        <dbReference type="ARBA" id="ARBA00023207"/>
    </source>
</evidence>
<evidence type="ECO:0000313" key="15">
    <source>
        <dbReference type="EMBL" id="KAJ7330676.1"/>
    </source>
</evidence>
<evidence type="ECO:0000256" key="14">
    <source>
        <dbReference type="SAM" id="SignalP"/>
    </source>
</evidence>
<reference evidence="15" key="1">
    <citation type="submission" date="2023-01" db="EMBL/GenBank/DDBJ databases">
        <title>Genome assembly of the deep-sea coral Lophelia pertusa.</title>
        <authorList>
            <person name="Herrera S."/>
            <person name="Cordes E."/>
        </authorList>
    </citation>
    <scope>NUCLEOTIDE SEQUENCE</scope>
    <source>
        <strain evidence="15">USNM1676648</strain>
        <tissue evidence="15">Polyp</tissue>
    </source>
</reference>
<evidence type="ECO:0000256" key="5">
    <source>
        <dbReference type="ARBA" id="ARBA00022729"/>
    </source>
</evidence>
<name>A0A9W9YAU7_9CNID</name>
<feature type="signal peptide" evidence="14">
    <location>
        <begin position="1"/>
        <end position="24"/>
    </location>
</feature>
<proteinExistence type="inferred from homology"/>
<keyword evidence="7 13" id="KW-0472">Membrane</keyword>
<sequence>MGSIRIFHVVCLLSLLLRVCRVDCQTSQLSCSDELGANTPSNPRVPQTGKEPQICVSKTTCCTRQTEESLRVRAAKNIKTGLQTKYMAAKSSLLSLFDDLKGYFQGVIRESHRQSALFLINTQKNLTVAEVNVISNFFKDLENYLVDDKMELQDIVNTFFRNSFPLVLEYINPLGKTVSNSYKQCLKTNMDSIQPFGKRPAHLVGIFEQVFEPVRNLLSSVKFGKEVLSMAQQFNLTSGCKDVLLQMKFCSLCQGLNTVKPCHSYCMDTVSNCLTSETQLQAEWGSYVDTVFLLTESIGKSDLENFSNSIYKDLWNAATYVLIQKANVLSQVLDKCGTPTYIDAPASKTSQYANSVSPTPYVKVRLFAKMGDVKRSVYKLTSFFRELPRELCVVDELAAKQSNTDNCWNGKSVAKYTGLDTKPGTFLTSLESVNYFKMLVRKIQDKNVALKKSIVDRDGDDEGDESSGSASGTSGDNGNKIDGSACGADDEDCGSTASGRGNGKENEIPTVNDDDIEVSSTTQSSNMVGGGVGGLTSQKPGDALARGNSFSTLTVVPLFQLLALSLFVMLIRK</sequence>
<feature type="compositionally biased region" description="Low complexity" evidence="12">
    <location>
        <begin position="466"/>
        <end position="478"/>
    </location>
</feature>
<keyword evidence="10" id="KW-0449">Lipoprotein</keyword>
<feature type="transmembrane region" description="Helical" evidence="13">
    <location>
        <begin position="550"/>
        <end position="571"/>
    </location>
</feature>
<evidence type="ECO:0000256" key="12">
    <source>
        <dbReference type="SAM" id="MobiDB-lite"/>
    </source>
</evidence>
<keyword evidence="8" id="KW-0325">Glycoprotein</keyword>
<accession>A0A9W9YAU7</accession>
<dbReference type="GO" id="GO:0005576">
    <property type="term" value="C:extracellular region"/>
    <property type="evidence" value="ECO:0007669"/>
    <property type="project" value="TreeGrafter"/>
</dbReference>
<dbReference type="Proteomes" id="UP001163046">
    <property type="component" value="Unassembled WGS sequence"/>
</dbReference>
<dbReference type="OrthoDB" id="6380619at2759"/>
<evidence type="ECO:0000313" key="16">
    <source>
        <dbReference type="Proteomes" id="UP001163046"/>
    </source>
</evidence>
<keyword evidence="3" id="KW-1003">Cell membrane</keyword>
<dbReference type="AlphaFoldDB" id="A0A9W9YAU7"/>
<feature type="chain" id="PRO_5040906278" evidence="14">
    <location>
        <begin position="25"/>
        <end position="573"/>
    </location>
</feature>
<dbReference type="GO" id="GO:0005886">
    <property type="term" value="C:plasma membrane"/>
    <property type="evidence" value="ECO:0007669"/>
    <property type="project" value="UniProtKB-SubCell"/>
</dbReference>
<dbReference type="GO" id="GO:1905475">
    <property type="term" value="P:regulation of protein localization to membrane"/>
    <property type="evidence" value="ECO:0007669"/>
    <property type="project" value="TreeGrafter"/>
</dbReference>
<dbReference type="PANTHER" id="PTHR10822:SF29">
    <property type="entry name" value="DIVISION ABNORMALLY DELAYED PROTEIN"/>
    <property type="match status" value="1"/>
</dbReference>
<keyword evidence="6" id="KW-0654">Proteoglycan</keyword>
<dbReference type="GO" id="GO:0098552">
    <property type="term" value="C:side of membrane"/>
    <property type="evidence" value="ECO:0007669"/>
    <property type="project" value="UniProtKB-KW"/>
</dbReference>
<dbReference type="EMBL" id="MU827792">
    <property type="protein sequence ID" value="KAJ7330676.1"/>
    <property type="molecule type" value="Genomic_DNA"/>
</dbReference>
<protein>
    <submittedName>
        <fullName evidence="15">Glypican-3</fullName>
    </submittedName>
</protein>
<feature type="region of interest" description="Disordered" evidence="12">
    <location>
        <begin position="456"/>
        <end position="534"/>
    </location>
</feature>
<evidence type="ECO:0000256" key="2">
    <source>
        <dbReference type="ARBA" id="ARBA00010260"/>
    </source>
</evidence>
<keyword evidence="13" id="KW-1133">Transmembrane helix</keyword>
<evidence type="ECO:0000256" key="4">
    <source>
        <dbReference type="ARBA" id="ARBA00022622"/>
    </source>
</evidence>
<evidence type="ECO:0000256" key="7">
    <source>
        <dbReference type="ARBA" id="ARBA00023136"/>
    </source>
</evidence>
<evidence type="ECO:0000256" key="10">
    <source>
        <dbReference type="ARBA" id="ARBA00023288"/>
    </source>
</evidence>
<evidence type="ECO:0000256" key="11">
    <source>
        <dbReference type="RuleBase" id="RU003518"/>
    </source>
</evidence>
<comment type="caution">
    <text evidence="15">The sequence shown here is derived from an EMBL/GenBank/DDBJ whole genome shotgun (WGS) entry which is preliminary data.</text>
</comment>
<comment type="similarity">
    <text evidence="2 11">Belongs to the glypican family.</text>
</comment>
<evidence type="ECO:0000256" key="1">
    <source>
        <dbReference type="ARBA" id="ARBA00004609"/>
    </source>
</evidence>
<dbReference type="PANTHER" id="PTHR10822">
    <property type="entry name" value="GLYPICAN"/>
    <property type="match status" value="1"/>
</dbReference>
<dbReference type="GO" id="GO:0016477">
    <property type="term" value="P:cell migration"/>
    <property type="evidence" value="ECO:0007669"/>
    <property type="project" value="TreeGrafter"/>
</dbReference>
<dbReference type="InterPro" id="IPR001863">
    <property type="entry name" value="Glypican"/>
</dbReference>
<evidence type="ECO:0000256" key="13">
    <source>
        <dbReference type="SAM" id="Phobius"/>
    </source>
</evidence>
<keyword evidence="13" id="KW-0812">Transmembrane</keyword>
<comment type="subcellular location">
    <subcellularLocation>
        <location evidence="1">Cell membrane</location>
        <topology evidence="1">Lipid-anchor</topology>
        <topology evidence="1">GPI-anchor</topology>
    </subcellularLocation>
</comment>
<evidence type="ECO:0000256" key="3">
    <source>
        <dbReference type="ARBA" id="ARBA00022475"/>
    </source>
</evidence>
<keyword evidence="5 14" id="KW-0732">Signal</keyword>
<evidence type="ECO:0000256" key="6">
    <source>
        <dbReference type="ARBA" id="ARBA00022974"/>
    </source>
</evidence>
<keyword evidence="4" id="KW-0336">GPI-anchor</keyword>
<dbReference type="GO" id="GO:0090263">
    <property type="term" value="P:positive regulation of canonical Wnt signaling pathway"/>
    <property type="evidence" value="ECO:0007669"/>
    <property type="project" value="TreeGrafter"/>
</dbReference>
<feature type="compositionally biased region" description="Polar residues" evidence="12">
    <location>
        <begin position="518"/>
        <end position="527"/>
    </location>
</feature>
<evidence type="ECO:0000256" key="8">
    <source>
        <dbReference type="ARBA" id="ARBA00023180"/>
    </source>
</evidence>
<gene>
    <name evidence="15" type="primary">GPC3</name>
    <name evidence="15" type="ORF">OS493_022291</name>
</gene>
<keyword evidence="16" id="KW-1185">Reference proteome</keyword>
<organism evidence="15 16">
    <name type="scientific">Desmophyllum pertusum</name>
    <dbReference type="NCBI Taxonomy" id="174260"/>
    <lineage>
        <taxon>Eukaryota</taxon>
        <taxon>Metazoa</taxon>
        <taxon>Cnidaria</taxon>
        <taxon>Anthozoa</taxon>
        <taxon>Hexacorallia</taxon>
        <taxon>Scleractinia</taxon>
        <taxon>Caryophylliina</taxon>
        <taxon>Caryophylliidae</taxon>
        <taxon>Desmophyllum</taxon>
    </lineage>
</organism>
<keyword evidence="9" id="KW-0357">Heparan sulfate</keyword>
<dbReference type="Pfam" id="PF01153">
    <property type="entry name" value="Glypican"/>
    <property type="match status" value="1"/>
</dbReference>
<dbReference type="GO" id="GO:0009986">
    <property type="term" value="C:cell surface"/>
    <property type="evidence" value="ECO:0007669"/>
    <property type="project" value="TreeGrafter"/>
</dbReference>